<protein>
    <submittedName>
        <fullName evidence="1">Uncharacterized protein</fullName>
    </submittedName>
</protein>
<comment type="caution">
    <text evidence="1">The sequence shown here is derived from an EMBL/GenBank/DDBJ whole genome shotgun (WGS) entry which is preliminary data.</text>
</comment>
<evidence type="ECO:0000313" key="1">
    <source>
        <dbReference type="EMBL" id="MBA8930568.1"/>
    </source>
</evidence>
<name>A0ABR6BUG8_9PSEU</name>
<dbReference type="EMBL" id="JACJID010000007">
    <property type="protein sequence ID" value="MBA8930568.1"/>
    <property type="molecule type" value="Genomic_DNA"/>
</dbReference>
<organism evidence="1 2">
    <name type="scientific">Kutzneria viridogrisea</name>
    <dbReference type="NCBI Taxonomy" id="47990"/>
    <lineage>
        <taxon>Bacteria</taxon>
        <taxon>Bacillati</taxon>
        <taxon>Actinomycetota</taxon>
        <taxon>Actinomycetes</taxon>
        <taxon>Pseudonocardiales</taxon>
        <taxon>Pseudonocardiaceae</taxon>
        <taxon>Kutzneria</taxon>
    </lineage>
</organism>
<evidence type="ECO:0000313" key="2">
    <source>
        <dbReference type="Proteomes" id="UP000517916"/>
    </source>
</evidence>
<gene>
    <name evidence="1" type="ORF">BC739_007815</name>
</gene>
<reference evidence="1 2" key="1">
    <citation type="submission" date="2020-08" db="EMBL/GenBank/DDBJ databases">
        <title>Genomic Encyclopedia of Archaeal and Bacterial Type Strains, Phase II (KMG-II): from individual species to whole genera.</title>
        <authorList>
            <person name="Goeker M."/>
        </authorList>
    </citation>
    <scope>NUCLEOTIDE SEQUENCE [LARGE SCALE GENOMIC DNA]</scope>
    <source>
        <strain evidence="1 2">DSM 43850</strain>
    </source>
</reference>
<sequence length="46" mass="5146">MPAPNALTVAEVHAMIDSLGDVRRALKLETPENLSRLYRDLRLELG</sequence>
<accession>A0ABR6BUG8</accession>
<keyword evidence="2" id="KW-1185">Reference proteome</keyword>
<dbReference type="Proteomes" id="UP000517916">
    <property type="component" value="Unassembled WGS sequence"/>
</dbReference>
<proteinExistence type="predicted"/>